<dbReference type="EMBL" id="KP899752">
    <property type="protein sequence ID" value="AKS04014.1"/>
    <property type="molecule type" value="Genomic_DNA"/>
</dbReference>
<name>A0A141CKG8_9BILA</name>
<evidence type="ECO:0000256" key="4">
    <source>
        <dbReference type="ARBA" id="ARBA00021006"/>
    </source>
</evidence>
<dbReference type="GO" id="GO:0003954">
    <property type="term" value="F:NADH dehydrogenase activity"/>
    <property type="evidence" value="ECO:0007669"/>
    <property type="project" value="TreeGrafter"/>
</dbReference>
<feature type="transmembrane region" description="Helical" evidence="16">
    <location>
        <begin position="344"/>
        <end position="365"/>
    </location>
</feature>
<keyword evidence="14 16" id="KW-0472">Membrane</keyword>
<dbReference type="PANTHER" id="PTHR43507:SF20">
    <property type="entry name" value="NADH-UBIQUINONE OXIDOREDUCTASE CHAIN 4"/>
    <property type="match status" value="1"/>
</dbReference>
<evidence type="ECO:0000256" key="6">
    <source>
        <dbReference type="ARBA" id="ARBA00022660"/>
    </source>
</evidence>
<evidence type="ECO:0000256" key="16">
    <source>
        <dbReference type="RuleBase" id="RU003297"/>
    </source>
</evidence>
<comment type="function">
    <text evidence="16">Core subunit of the mitochondrial membrane respiratory chain NADH dehydrogenase (Complex I) which catalyzes electron transfer from NADH through the respiratory chain, using ubiquinone as an electron acceptor. Essential for the catalytic activity and assembly of complex I.</text>
</comment>
<comment type="catalytic activity">
    <reaction evidence="15 16">
        <text>a ubiquinone + NADH + 5 H(+)(in) = a ubiquinol + NAD(+) + 4 H(+)(out)</text>
        <dbReference type="Rhea" id="RHEA:29091"/>
        <dbReference type="Rhea" id="RHEA-COMP:9565"/>
        <dbReference type="Rhea" id="RHEA-COMP:9566"/>
        <dbReference type="ChEBI" id="CHEBI:15378"/>
        <dbReference type="ChEBI" id="CHEBI:16389"/>
        <dbReference type="ChEBI" id="CHEBI:17976"/>
        <dbReference type="ChEBI" id="CHEBI:57540"/>
        <dbReference type="ChEBI" id="CHEBI:57945"/>
        <dbReference type="EC" id="7.1.1.2"/>
    </reaction>
</comment>
<feature type="transmembrane region" description="Helical" evidence="16">
    <location>
        <begin position="66"/>
        <end position="83"/>
    </location>
</feature>
<feature type="transmembrane region" description="Helical" evidence="16">
    <location>
        <begin position="7"/>
        <end position="28"/>
    </location>
</feature>
<feature type="transmembrane region" description="Helical" evidence="16">
    <location>
        <begin position="241"/>
        <end position="258"/>
    </location>
</feature>
<evidence type="ECO:0000256" key="12">
    <source>
        <dbReference type="ARBA" id="ARBA00023075"/>
    </source>
</evidence>
<evidence type="ECO:0000259" key="17">
    <source>
        <dbReference type="Pfam" id="PF00361"/>
    </source>
</evidence>
<evidence type="ECO:0000256" key="1">
    <source>
        <dbReference type="ARBA" id="ARBA00004225"/>
    </source>
</evidence>
<keyword evidence="11 16" id="KW-0520">NAD</keyword>
<comment type="subcellular location">
    <subcellularLocation>
        <location evidence="1 16">Mitochondrion membrane</location>
        <topology evidence="1 16">Multi-pass membrane protein</topology>
    </subcellularLocation>
</comment>
<sequence length="411" mass="46107">MAWQGPLLIPSCIPLGVFLVHVSSLGGISKIPFNDLNYQFISSIMVLLTFWLFQYMFIFNRVQRGSFFHLLIVSLLWCVQALFCSKNMMYFYILFEFSLVPTFFMIFYFGYQPEKLQACVYFCLYTVVCSLPLLLTIIWNTKSIFLFTGFSVPVMALTLAFMVKTPMFFLHIWLPKAHVEAPVAGSMVLAAILLKLGSFGFLLLGTQVWNSVVLLVFLYLSLSGMVLCALSCIRSNDLKSLIAYSSVVHMGVVTSGVVNGSKTCLMSSLMMIVVHGLCSPMMFAAANSLYSSSHSRAILLNKGLFVSPTMSFTIFLILSANMAVPPSVNLWSEMLFISGLMSMTHLFSPILGISVFLGLVYNLYLYNSTVHGKQSMITKFPVSNEILNLCVGPLWCFLLFLSMNFFSVIYY</sequence>
<geneLocation type="mitochondrion" evidence="18"/>
<evidence type="ECO:0000313" key="18">
    <source>
        <dbReference type="EMBL" id="AKS04014.1"/>
    </source>
</evidence>
<dbReference type="GO" id="GO:0042773">
    <property type="term" value="P:ATP synthesis coupled electron transport"/>
    <property type="evidence" value="ECO:0007669"/>
    <property type="project" value="InterPro"/>
</dbReference>
<dbReference type="AlphaFoldDB" id="A0A141CKG8"/>
<feature type="transmembrane region" description="Helical" evidence="16">
    <location>
        <begin position="40"/>
        <end position="59"/>
    </location>
</feature>
<dbReference type="PRINTS" id="PR01437">
    <property type="entry name" value="NUOXDRDTASE4"/>
</dbReference>
<evidence type="ECO:0000256" key="14">
    <source>
        <dbReference type="ARBA" id="ARBA00023136"/>
    </source>
</evidence>
<evidence type="ECO:0000256" key="13">
    <source>
        <dbReference type="ARBA" id="ARBA00023128"/>
    </source>
</evidence>
<dbReference type="GO" id="GO:0008137">
    <property type="term" value="F:NADH dehydrogenase (ubiquinone) activity"/>
    <property type="evidence" value="ECO:0007669"/>
    <property type="project" value="UniProtKB-UniRule"/>
</dbReference>
<evidence type="ECO:0000256" key="8">
    <source>
        <dbReference type="ARBA" id="ARBA00022967"/>
    </source>
</evidence>
<feature type="transmembrane region" description="Helical" evidence="16">
    <location>
        <begin position="208"/>
        <end position="229"/>
    </location>
</feature>
<comment type="similarity">
    <text evidence="2 16">Belongs to the complex I subunit 4 family.</text>
</comment>
<protein>
    <recommendedName>
        <fullName evidence="4 16">NADH-ubiquinone oxidoreductase chain 4</fullName>
        <ecNumber evidence="3 16">7.1.1.2</ecNumber>
    </recommendedName>
</protein>
<dbReference type="InterPro" id="IPR003918">
    <property type="entry name" value="NADH_UbQ_OxRdtase"/>
</dbReference>
<evidence type="ECO:0000256" key="3">
    <source>
        <dbReference type="ARBA" id="ARBA00012944"/>
    </source>
</evidence>
<gene>
    <name evidence="18" type="primary">NADH4</name>
</gene>
<dbReference type="PANTHER" id="PTHR43507">
    <property type="entry name" value="NADH-UBIQUINONE OXIDOREDUCTASE CHAIN 4"/>
    <property type="match status" value="1"/>
</dbReference>
<dbReference type="InterPro" id="IPR001750">
    <property type="entry name" value="ND/Mrp_TM"/>
</dbReference>
<evidence type="ECO:0000256" key="5">
    <source>
        <dbReference type="ARBA" id="ARBA00022448"/>
    </source>
</evidence>
<feature type="transmembrane region" description="Helical" evidence="16">
    <location>
        <begin position="386"/>
        <end position="410"/>
    </location>
</feature>
<dbReference type="Pfam" id="PF00361">
    <property type="entry name" value="Proton_antipo_M"/>
    <property type="match status" value="1"/>
</dbReference>
<feature type="domain" description="NADH:quinone oxidoreductase/Mrp antiporter transmembrane" evidence="17">
    <location>
        <begin position="85"/>
        <end position="353"/>
    </location>
</feature>
<feature type="transmembrane region" description="Helical" evidence="16">
    <location>
        <begin position="118"/>
        <end position="138"/>
    </location>
</feature>
<keyword evidence="9 16" id="KW-0249">Electron transport</keyword>
<keyword evidence="7 16" id="KW-0812">Transmembrane</keyword>
<dbReference type="EC" id="7.1.1.2" evidence="3 16"/>
<evidence type="ECO:0000256" key="2">
    <source>
        <dbReference type="ARBA" id="ARBA00009025"/>
    </source>
</evidence>
<organism evidence="18">
    <name type="scientific">Spadella cephaloptera</name>
    <dbReference type="NCBI Taxonomy" id="52888"/>
    <lineage>
        <taxon>Eukaryota</taxon>
        <taxon>Metazoa</taxon>
        <taxon>Spiralia</taxon>
        <taxon>Gnathifera</taxon>
        <taxon>Chaetognatha</taxon>
        <taxon>Sagittoidea</taxon>
        <taxon>Phragmophora</taxon>
        <taxon>Spadellidae</taxon>
        <taxon>Spadella</taxon>
    </lineage>
</organism>
<keyword evidence="13 16" id="KW-0496">Mitochondrion</keyword>
<evidence type="ECO:0000256" key="10">
    <source>
        <dbReference type="ARBA" id="ARBA00022989"/>
    </source>
</evidence>
<feature type="transmembrane region" description="Helical" evidence="16">
    <location>
        <begin position="89"/>
        <end position="111"/>
    </location>
</feature>
<dbReference type="GO" id="GO:0048039">
    <property type="term" value="F:ubiquinone binding"/>
    <property type="evidence" value="ECO:0007669"/>
    <property type="project" value="TreeGrafter"/>
</dbReference>
<evidence type="ECO:0000256" key="11">
    <source>
        <dbReference type="ARBA" id="ARBA00023027"/>
    </source>
</evidence>
<feature type="transmembrane region" description="Helical" evidence="16">
    <location>
        <begin position="144"/>
        <end position="163"/>
    </location>
</feature>
<evidence type="ECO:0000256" key="9">
    <source>
        <dbReference type="ARBA" id="ARBA00022982"/>
    </source>
</evidence>
<dbReference type="GO" id="GO:0015990">
    <property type="term" value="P:electron transport coupled proton transport"/>
    <property type="evidence" value="ECO:0007669"/>
    <property type="project" value="TreeGrafter"/>
</dbReference>
<proteinExistence type="inferred from homology"/>
<accession>A0A141CKG8</accession>
<dbReference type="GO" id="GO:0031966">
    <property type="term" value="C:mitochondrial membrane"/>
    <property type="evidence" value="ECO:0007669"/>
    <property type="project" value="UniProtKB-SubCell"/>
</dbReference>
<keyword evidence="6 16" id="KW-0679">Respiratory chain</keyword>
<feature type="transmembrane region" description="Helical" evidence="16">
    <location>
        <begin position="303"/>
        <end position="324"/>
    </location>
</feature>
<feature type="transmembrane region" description="Helical" evidence="16">
    <location>
        <begin position="270"/>
        <end position="291"/>
    </location>
</feature>
<keyword evidence="10 16" id="KW-1133">Transmembrane helix</keyword>
<feature type="transmembrane region" description="Helical" evidence="16">
    <location>
        <begin position="183"/>
        <end position="202"/>
    </location>
</feature>
<evidence type="ECO:0000256" key="15">
    <source>
        <dbReference type="ARBA" id="ARBA00049551"/>
    </source>
</evidence>
<keyword evidence="12 16" id="KW-0830">Ubiquinone</keyword>
<reference evidence="18" key="1">
    <citation type="submission" date="2015-03" db="EMBL/GenBank/DDBJ databases">
        <title>Mitochondrial variation in chaetognaths.</title>
        <authorList>
            <person name="Marletaz F."/>
            <person name="Le Parco Y."/>
            <person name="Liu S."/>
            <person name="Peijnenburg K."/>
        </authorList>
    </citation>
    <scope>NUCLEOTIDE SEQUENCE</scope>
    <source>
        <strain evidence="18">SOR-8</strain>
    </source>
</reference>
<keyword evidence="5 16" id="KW-0813">Transport</keyword>
<evidence type="ECO:0000256" key="7">
    <source>
        <dbReference type="ARBA" id="ARBA00022692"/>
    </source>
</evidence>
<keyword evidence="8" id="KW-1278">Translocase</keyword>